<dbReference type="Proteomes" id="UP000028880">
    <property type="component" value="Unassembled WGS sequence"/>
</dbReference>
<dbReference type="AlphaFoldDB" id="A0A024K1L6"/>
<dbReference type="InterPro" id="IPR000639">
    <property type="entry name" value="Epox_hydrolase-like"/>
</dbReference>
<sequence>MAIDVPLTFGDIADTRRPLAIAVHGFPDTPHTWRHLGPVLADRGYRVAAPWLPAYDAPASGPVSVGTYVRQIRAVRKALKADDRAILIGHDWGAHASYGLVATDPTAFSRLVTLAVPPSAALAESMFSYPQLKRSFYIWLIQLVGLAETLVLAPGFWESLWADWSPGYDAHQDISWLREHVTAENIAGVIGPYRATFNPEFADPQAETEAAATLVPPSIPTLYLHGTNDGGLGAEVVAGAAEYLPAPGSSFQMIDGVGHFLHLEQPDLIAERICSWLDAKPSQTATPGAVD</sequence>
<protein>
    <submittedName>
        <fullName evidence="3">Alpha/beta hydrolase</fullName>
    </submittedName>
</protein>
<evidence type="ECO:0000256" key="1">
    <source>
        <dbReference type="ARBA" id="ARBA00022801"/>
    </source>
</evidence>
<dbReference type="InterPro" id="IPR029058">
    <property type="entry name" value="AB_hydrolase_fold"/>
</dbReference>
<evidence type="ECO:0000313" key="3">
    <source>
        <dbReference type="EMBL" id="CDO89393.1"/>
    </source>
</evidence>
<dbReference type="HOGENOM" id="CLU_020336_7_3_11"/>
<dbReference type="STRING" id="47839.BN973_03769"/>
<dbReference type="InterPro" id="IPR000073">
    <property type="entry name" value="AB_hydrolase_1"/>
</dbReference>
<dbReference type="Proteomes" id="UP000193710">
    <property type="component" value="Unassembled WGS sequence"/>
</dbReference>
<evidence type="ECO:0000313" key="5">
    <source>
        <dbReference type="Proteomes" id="UP000193710"/>
    </source>
</evidence>
<keyword evidence="1 3" id="KW-0378">Hydrolase</keyword>
<evidence type="ECO:0000259" key="2">
    <source>
        <dbReference type="Pfam" id="PF12697"/>
    </source>
</evidence>
<dbReference type="PRINTS" id="PR00412">
    <property type="entry name" value="EPOXHYDRLASE"/>
</dbReference>
<evidence type="ECO:0000313" key="4">
    <source>
        <dbReference type="EMBL" id="ORX04925.1"/>
    </source>
</evidence>
<gene>
    <name evidence="4" type="ORF">AWC29_12735</name>
    <name evidence="3" type="ORF">BN973_03769</name>
</gene>
<reference evidence="4 5" key="3">
    <citation type="submission" date="2016-01" db="EMBL/GenBank/DDBJ databases">
        <title>The new phylogeny of the genus Mycobacterium.</title>
        <authorList>
            <person name="Tarcisio F."/>
            <person name="Conor M."/>
            <person name="Antonella G."/>
            <person name="Elisabetta G."/>
            <person name="Giulia F.S."/>
            <person name="Sara T."/>
            <person name="Anna F."/>
            <person name="Clotilde B."/>
            <person name="Roberto B."/>
            <person name="Veronica D.S."/>
            <person name="Fabio R."/>
            <person name="Monica P."/>
            <person name="Olivier J."/>
            <person name="Enrico T."/>
            <person name="Nicola S."/>
        </authorList>
    </citation>
    <scope>NUCLEOTIDE SEQUENCE [LARGE SCALE GENOMIC DNA]</scope>
    <source>
        <strain evidence="4 5">DSM 44626</strain>
    </source>
</reference>
<dbReference type="PANTHER" id="PTHR43329">
    <property type="entry name" value="EPOXIDE HYDROLASE"/>
    <property type="match status" value="1"/>
</dbReference>
<dbReference type="RefSeq" id="WP_036472671.1">
    <property type="nucleotide sequence ID" value="NZ_HG964446.1"/>
</dbReference>
<name>A0A024K1L6_9MYCO</name>
<keyword evidence="5" id="KW-1185">Reference proteome</keyword>
<dbReference type="EMBL" id="LQPY01000017">
    <property type="protein sequence ID" value="ORX04925.1"/>
    <property type="molecule type" value="Genomic_DNA"/>
</dbReference>
<reference evidence="3" key="1">
    <citation type="journal article" date="2014" name="Genome Announc.">
        <title>Draft Genome Sequence of Mycobacterium triplex DSM 44626.</title>
        <authorList>
            <person name="Sassi M."/>
            <person name="Croce O."/>
            <person name="Robert C."/>
            <person name="Raoult D."/>
            <person name="Drancourt M."/>
        </authorList>
    </citation>
    <scope>NUCLEOTIDE SEQUENCE [LARGE SCALE GENOMIC DNA]</scope>
    <source>
        <strain evidence="3">DSM 44626</strain>
    </source>
</reference>
<feature type="domain" description="AB hydrolase-1" evidence="2">
    <location>
        <begin position="22"/>
        <end position="271"/>
    </location>
</feature>
<organism evidence="3">
    <name type="scientific">Mycobacterium triplex</name>
    <dbReference type="NCBI Taxonomy" id="47839"/>
    <lineage>
        <taxon>Bacteria</taxon>
        <taxon>Bacillati</taxon>
        <taxon>Actinomycetota</taxon>
        <taxon>Actinomycetes</taxon>
        <taxon>Mycobacteriales</taxon>
        <taxon>Mycobacteriaceae</taxon>
        <taxon>Mycobacterium</taxon>
        <taxon>Mycobacterium simiae complex</taxon>
    </lineage>
</organism>
<dbReference type="EMBL" id="HG964446">
    <property type="protein sequence ID" value="CDO89393.1"/>
    <property type="molecule type" value="Genomic_DNA"/>
</dbReference>
<accession>A0A024K1L6</accession>
<dbReference type="Gene3D" id="3.40.50.1820">
    <property type="entry name" value="alpha/beta hydrolase"/>
    <property type="match status" value="1"/>
</dbReference>
<dbReference type="GO" id="GO:0016787">
    <property type="term" value="F:hydrolase activity"/>
    <property type="evidence" value="ECO:0007669"/>
    <property type="project" value="UniProtKB-KW"/>
</dbReference>
<dbReference type="eggNOG" id="COG0596">
    <property type="taxonomic scope" value="Bacteria"/>
</dbReference>
<proteinExistence type="predicted"/>
<reference evidence="3" key="2">
    <citation type="submission" date="2014-04" db="EMBL/GenBank/DDBJ databases">
        <authorList>
            <person name="Xu Y.W."/>
            <person name="Yang Q."/>
        </authorList>
    </citation>
    <scope>NUCLEOTIDE SEQUENCE</scope>
    <source>
        <strain evidence="3">DSM 44626</strain>
    </source>
</reference>
<dbReference type="SUPFAM" id="SSF53474">
    <property type="entry name" value="alpha/beta-Hydrolases"/>
    <property type="match status" value="1"/>
</dbReference>
<dbReference type="Pfam" id="PF12697">
    <property type="entry name" value="Abhydrolase_6"/>
    <property type="match status" value="1"/>
</dbReference>